<dbReference type="SUPFAM" id="SSF56317">
    <property type="entry name" value="Carbon-nitrogen hydrolase"/>
    <property type="match status" value="1"/>
</dbReference>
<comment type="caution">
    <text evidence="10">The sequence shown here is derived from an EMBL/GenBank/DDBJ whole genome shotgun (WGS) entry which is preliminary data.</text>
</comment>
<keyword evidence="5 8" id="KW-1133">Transmembrane helix</keyword>
<dbReference type="InterPro" id="IPR045378">
    <property type="entry name" value="LNT_N"/>
</dbReference>
<evidence type="ECO:0000259" key="9">
    <source>
        <dbReference type="PROSITE" id="PS50263"/>
    </source>
</evidence>
<feature type="transmembrane region" description="Helical" evidence="8">
    <location>
        <begin position="158"/>
        <end position="183"/>
    </location>
</feature>
<comment type="pathway">
    <text evidence="8">Protein modification; lipoprotein biosynthesis (N-acyl transfer).</text>
</comment>
<comment type="catalytic activity">
    <reaction evidence="8">
        <text>N-terminal S-1,2-diacyl-sn-glyceryl-L-cysteinyl-[lipoprotein] + a glycerophospholipid = N-acyl-S-1,2-diacyl-sn-glyceryl-L-cysteinyl-[lipoprotein] + a 2-acyl-sn-glycero-3-phospholipid + H(+)</text>
        <dbReference type="Rhea" id="RHEA:48228"/>
        <dbReference type="Rhea" id="RHEA-COMP:14681"/>
        <dbReference type="Rhea" id="RHEA-COMP:14684"/>
        <dbReference type="ChEBI" id="CHEBI:15378"/>
        <dbReference type="ChEBI" id="CHEBI:136912"/>
        <dbReference type="ChEBI" id="CHEBI:140656"/>
        <dbReference type="ChEBI" id="CHEBI:140657"/>
        <dbReference type="ChEBI" id="CHEBI:140660"/>
        <dbReference type="EC" id="2.3.1.269"/>
    </reaction>
</comment>
<dbReference type="PANTHER" id="PTHR38686:SF1">
    <property type="entry name" value="APOLIPOPROTEIN N-ACYLTRANSFERASE"/>
    <property type="match status" value="1"/>
</dbReference>
<comment type="subcellular location">
    <subcellularLocation>
        <location evidence="1 8">Cell membrane</location>
        <topology evidence="1 8">Multi-pass membrane protein</topology>
    </subcellularLocation>
</comment>
<evidence type="ECO:0000256" key="7">
    <source>
        <dbReference type="ARBA" id="ARBA00023315"/>
    </source>
</evidence>
<evidence type="ECO:0000313" key="10">
    <source>
        <dbReference type="EMBL" id="PIW14780.1"/>
    </source>
</evidence>
<dbReference type="HAMAP" id="MF_01148">
    <property type="entry name" value="Lnt"/>
    <property type="match status" value="1"/>
</dbReference>
<dbReference type="Pfam" id="PF20154">
    <property type="entry name" value="LNT_N"/>
    <property type="match status" value="1"/>
</dbReference>
<evidence type="ECO:0000256" key="3">
    <source>
        <dbReference type="ARBA" id="ARBA00022679"/>
    </source>
</evidence>
<keyword evidence="2 8" id="KW-1003">Cell membrane</keyword>
<name>A0A2M7FZH8_9BACT</name>
<dbReference type="Pfam" id="PF00795">
    <property type="entry name" value="CN_hydrolase"/>
    <property type="match status" value="1"/>
</dbReference>
<evidence type="ECO:0000256" key="1">
    <source>
        <dbReference type="ARBA" id="ARBA00004651"/>
    </source>
</evidence>
<comment type="similarity">
    <text evidence="8">Belongs to the CN hydrolase family. Apolipoprotein N-acyltransferase subfamily.</text>
</comment>
<dbReference type="EMBL" id="PFFQ01000056">
    <property type="protein sequence ID" value="PIW14780.1"/>
    <property type="molecule type" value="Genomic_DNA"/>
</dbReference>
<keyword evidence="3 8" id="KW-0808">Transferase</keyword>
<dbReference type="AlphaFoldDB" id="A0A2M7FZH8"/>
<dbReference type="EC" id="2.3.1.269" evidence="8"/>
<evidence type="ECO:0000256" key="8">
    <source>
        <dbReference type="HAMAP-Rule" id="MF_01148"/>
    </source>
</evidence>
<feature type="domain" description="CN hydrolase" evidence="9">
    <location>
        <begin position="246"/>
        <end position="504"/>
    </location>
</feature>
<dbReference type="GO" id="GO:0005886">
    <property type="term" value="C:plasma membrane"/>
    <property type="evidence" value="ECO:0007669"/>
    <property type="project" value="UniProtKB-SubCell"/>
</dbReference>
<accession>A0A2M7FZH8</accession>
<keyword evidence="6 8" id="KW-0472">Membrane</keyword>
<keyword evidence="10" id="KW-0449">Lipoprotein</keyword>
<dbReference type="Proteomes" id="UP000231019">
    <property type="component" value="Unassembled WGS sequence"/>
</dbReference>
<reference evidence="10 11" key="1">
    <citation type="submission" date="2017-09" db="EMBL/GenBank/DDBJ databases">
        <title>Depth-based differentiation of microbial function through sediment-hosted aquifers and enrichment of novel symbionts in the deep terrestrial subsurface.</title>
        <authorList>
            <person name="Probst A.J."/>
            <person name="Ladd B."/>
            <person name="Jarett J.K."/>
            <person name="Geller-Mcgrath D.E."/>
            <person name="Sieber C.M."/>
            <person name="Emerson J.B."/>
            <person name="Anantharaman K."/>
            <person name="Thomas B.C."/>
            <person name="Malmstrom R."/>
            <person name="Stieglmeier M."/>
            <person name="Klingl A."/>
            <person name="Woyke T."/>
            <person name="Ryan C.M."/>
            <person name="Banfield J.F."/>
        </authorList>
    </citation>
    <scope>NUCLEOTIDE SEQUENCE [LARGE SCALE GENOMIC DNA]</scope>
    <source>
        <strain evidence="10">CG17_big_fil_post_rev_8_21_14_2_50_48_46</strain>
    </source>
</reference>
<dbReference type="PANTHER" id="PTHR38686">
    <property type="entry name" value="APOLIPOPROTEIN N-ACYLTRANSFERASE"/>
    <property type="match status" value="1"/>
</dbReference>
<dbReference type="InterPro" id="IPR004563">
    <property type="entry name" value="Apolipo_AcylTrfase"/>
</dbReference>
<evidence type="ECO:0000256" key="6">
    <source>
        <dbReference type="ARBA" id="ARBA00023136"/>
    </source>
</evidence>
<comment type="function">
    <text evidence="8">Catalyzes the phospholipid dependent N-acylation of the N-terminal cysteine of apolipoprotein, the last step in lipoprotein maturation.</text>
</comment>
<dbReference type="NCBIfam" id="TIGR00546">
    <property type="entry name" value="lnt"/>
    <property type="match status" value="1"/>
</dbReference>
<feature type="transmembrane region" description="Helical" evidence="8">
    <location>
        <begin position="51"/>
        <end position="70"/>
    </location>
</feature>
<evidence type="ECO:0000256" key="4">
    <source>
        <dbReference type="ARBA" id="ARBA00022692"/>
    </source>
</evidence>
<feature type="transmembrane region" description="Helical" evidence="8">
    <location>
        <begin position="90"/>
        <end position="113"/>
    </location>
</feature>
<dbReference type="Gene3D" id="3.60.110.10">
    <property type="entry name" value="Carbon-nitrogen hydrolase"/>
    <property type="match status" value="1"/>
</dbReference>
<feature type="transmembrane region" description="Helical" evidence="8">
    <location>
        <begin position="518"/>
        <end position="537"/>
    </location>
</feature>
<gene>
    <name evidence="8 10" type="primary">lnt</name>
    <name evidence="10" type="ORF">COW36_20470</name>
</gene>
<dbReference type="PROSITE" id="PS50263">
    <property type="entry name" value="CN_HYDROLASE"/>
    <property type="match status" value="1"/>
</dbReference>
<dbReference type="GO" id="GO:0016410">
    <property type="term" value="F:N-acyltransferase activity"/>
    <property type="evidence" value="ECO:0007669"/>
    <property type="project" value="UniProtKB-UniRule"/>
</dbReference>
<evidence type="ECO:0000256" key="2">
    <source>
        <dbReference type="ARBA" id="ARBA00022475"/>
    </source>
</evidence>
<dbReference type="InterPro" id="IPR036526">
    <property type="entry name" value="C-N_Hydrolase_sf"/>
</dbReference>
<organism evidence="10 11">
    <name type="scientific">bacterium (Candidatus Blackallbacteria) CG17_big_fil_post_rev_8_21_14_2_50_48_46</name>
    <dbReference type="NCBI Taxonomy" id="2014261"/>
    <lineage>
        <taxon>Bacteria</taxon>
        <taxon>Candidatus Blackallbacteria</taxon>
    </lineage>
</organism>
<evidence type="ECO:0000256" key="5">
    <source>
        <dbReference type="ARBA" id="ARBA00022989"/>
    </source>
</evidence>
<dbReference type="InterPro" id="IPR003010">
    <property type="entry name" value="C-N_Hydrolase"/>
</dbReference>
<dbReference type="UniPathway" id="UPA00666"/>
<feature type="transmembrane region" description="Helical" evidence="8">
    <location>
        <begin position="6"/>
        <end position="39"/>
    </location>
</feature>
<dbReference type="CDD" id="cd07571">
    <property type="entry name" value="ALP_N-acyl_transferase"/>
    <property type="match status" value="1"/>
</dbReference>
<keyword evidence="7 8" id="KW-0012">Acyltransferase</keyword>
<evidence type="ECO:0000313" key="11">
    <source>
        <dbReference type="Proteomes" id="UP000231019"/>
    </source>
</evidence>
<sequence>MKQGFQIPLCIVSGLLAALSFSTLSTGWLIWFALIPFFHVLYREPLTLRRGAFLGWVFGMGFYIGIIHWLKELHPLTWLSGVTNELSLLIVYGGILGISLVMSFWPALFGAILGWLNPQGWLRVALPALLWVCLEWAQELGDVSLPWARLAITQFQDLPLLQIVPITGSILIAGIIVAFNVALAQFIDQFAPDPQPRKYWHYPAFKPLALLVMLVLALHGYGWNRLASAPSTEPAEPGEGVLVGLVQGSIPQGQKWGNTPQEFWQNVGEIEKIYFDLSQDLLKKAPPAKQKIVIWPESAVPVPVRFFSEHQKQFEKFAQTHQIFFLTGMFDRKIWDSPSFNGAVLFDPQGQMKSWYYKRQLVPFGEFFPFRDFLGKLPVIGSLVSALNPMKDDVAPGTSASLMETPLGKLGTLICFESVYPHVARQSVSEGAQILAIITNDGWYRDAIALYQHNAHAVLRALENSRYVLRAGNTGISGVIDPWGRIRIQSAPMERTYLYYALDPAQAIRSEQTLYTRWGEWFTYLCMLLLLILAFVAKNKISAQTDLSEV</sequence>
<keyword evidence="4 8" id="KW-0812">Transmembrane</keyword>
<feature type="transmembrane region" description="Helical" evidence="8">
    <location>
        <begin position="204"/>
        <end position="223"/>
    </location>
</feature>
<protein>
    <recommendedName>
        <fullName evidence="8">Apolipoprotein N-acyltransferase</fullName>
        <shortName evidence="8">ALP N-acyltransferase</shortName>
        <ecNumber evidence="8">2.3.1.269</ecNumber>
    </recommendedName>
</protein>
<dbReference type="GO" id="GO:0042158">
    <property type="term" value="P:lipoprotein biosynthetic process"/>
    <property type="evidence" value="ECO:0007669"/>
    <property type="project" value="UniProtKB-UniRule"/>
</dbReference>
<proteinExistence type="inferred from homology"/>